<evidence type="ECO:0000313" key="2">
    <source>
        <dbReference type="EMBL" id="MFE8703095.1"/>
    </source>
</evidence>
<evidence type="ECO:0000313" key="3">
    <source>
        <dbReference type="Proteomes" id="UP001601059"/>
    </source>
</evidence>
<feature type="domain" description="N-acetyltransferase" evidence="1">
    <location>
        <begin position="3"/>
        <end position="155"/>
    </location>
</feature>
<dbReference type="Proteomes" id="UP001601059">
    <property type="component" value="Unassembled WGS sequence"/>
</dbReference>
<dbReference type="EMBL" id="JBIACK010000013">
    <property type="protein sequence ID" value="MFE8703095.1"/>
    <property type="molecule type" value="Genomic_DNA"/>
</dbReference>
<organism evidence="2 3">
    <name type="scientific">Cytobacillus spartinae</name>
    <dbReference type="NCBI Taxonomy" id="3299023"/>
    <lineage>
        <taxon>Bacteria</taxon>
        <taxon>Bacillati</taxon>
        <taxon>Bacillota</taxon>
        <taxon>Bacilli</taxon>
        <taxon>Bacillales</taxon>
        <taxon>Bacillaceae</taxon>
        <taxon>Cytobacillus</taxon>
    </lineage>
</organism>
<dbReference type="PANTHER" id="PTHR43617:SF22">
    <property type="entry name" value="L-AMINO ACID N-ACETYLTRANSFERASE AAAT"/>
    <property type="match status" value="1"/>
</dbReference>
<dbReference type="InterPro" id="IPR016181">
    <property type="entry name" value="Acyl_CoA_acyltransferase"/>
</dbReference>
<reference evidence="2 3" key="1">
    <citation type="submission" date="2024-08" db="EMBL/GenBank/DDBJ databases">
        <title>Two novel Cytobacillus novel species.</title>
        <authorList>
            <person name="Liu G."/>
        </authorList>
    </citation>
    <scope>NUCLEOTIDE SEQUENCE [LARGE SCALE GENOMIC DNA]</scope>
    <source>
        <strain evidence="2 3">FJAT-54145</strain>
    </source>
</reference>
<gene>
    <name evidence="2" type="ORF">ACFYKX_21170</name>
</gene>
<dbReference type="EC" id="2.3.1.-" evidence="2"/>
<proteinExistence type="predicted"/>
<dbReference type="Pfam" id="PF00583">
    <property type="entry name" value="Acetyltransf_1"/>
    <property type="match status" value="1"/>
</dbReference>
<evidence type="ECO:0000259" key="1">
    <source>
        <dbReference type="PROSITE" id="PS51186"/>
    </source>
</evidence>
<name>A0ABW6KJR3_9BACI</name>
<dbReference type="InterPro" id="IPR000182">
    <property type="entry name" value="GNAT_dom"/>
</dbReference>
<keyword evidence="3" id="KW-1185">Reference proteome</keyword>
<dbReference type="InterPro" id="IPR050276">
    <property type="entry name" value="MshD_Acetyltransferase"/>
</dbReference>
<comment type="caution">
    <text evidence="2">The sequence shown here is derived from an EMBL/GenBank/DDBJ whole genome shotgun (WGS) entry which is preliminary data.</text>
</comment>
<protein>
    <submittedName>
        <fullName evidence="2">GNAT family N-acetyltransferase</fullName>
        <ecNumber evidence="2">2.3.1.-</ecNumber>
    </submittedName>
</protein>
<keyword evidence="2" id="KW-0012">Acyltransferase</keyword>
<dbReference type="PROSITE" id="PS51186">
    <property type="entry name" value="GNAT"/>
    <property type="match status" value="1"/>
</dbReference>
<dbReference type="Gene3D" id="3.40.630.30">
    <property type="match status" value="1"/>
</dbReference>
<dbReference type="CDD" id="cd04301">
    <property type="entry name" value="NAT_SF"/>
    <property type="match status" value="1"/>
</dbReference>
<dbReference type="GO" id="GO:0016746">
    <property type="term" value="F:acyltransferase activity"/>
    <property type="evidence" value="ECO:0007669"/>
    <property type="project" value="UniProtKB-KW"/>
</dbReference>
<accession>A0ABW6KJR3</accession>
<dbReference type="SUPFAM" id="SSF55729">
    <property type="entry name" value="Acyl-CoA N-acyltransferases (Nat)"/>
    <property type="match status" value="1"/>
</dbReference>
<dbReference type="PANTHER" id="PTHR43617">
    <property type="entry name" value="L-AMINO ACID N-ACETYLTRANSFERASE"/>
    <property type="match status" value="1"/>
</dbReference>
<dbReference type="RefSeq" id="WP_389363339.1">
    <property type="nucleotide sequence ID" value="NZ_JBIACK010000013.1"/>
</dbReference>
<sequence length="160" mass="18777">MMIILKDVNKDNWFDVIMLRSAEDMKNKIFERDIASNCFSLAQASIDHNWTTKAIYNDETLVGFTMYGYSDELKGYELCRIMIDYNHQGKGYGKQALKLILKKMKEQYEDCERVLLTFHTENERAKTVYESVGFEDTGEVVKHFVEEYIYSFDMGKVISL</sequence>
<keyword evidence="2" id="KW-0808">Transferase</keyword>